<name>A0ABU6W1K4_9FABA</name>
<protein>
    <submittedName>
        <fullName evidence="1">Uncharacterized protein</fullName>
    </submittedName>
</protein>
<dbReference type="Proteomes" id="UP001341840">
    <property type="component" value="Unassembled WGS sequence"/>
</dbReference>
<comment type="caution">
    <text evidence="1">The sequence shown here is derived from an EMBL/GenBank/DDBJ whole genome shotgun (WGS) entry which is preliminary data.</text>
</comment>
<sequence>MAAARTDSGELATRSKMRRFLSVQSFHRVHATTLDLIHNAKPPSPEHIGGYWVSSCLNLRFSPHFLSKGALGQAVENRFSCVVASRTDINDRWDSPIEASTNWETVLEGLP</sequence>
<dbReference type="EMBL" id="JASCZI010181250">
    <property type="protein sequence ID" value="MED6179752.1"/>
    <property type="molecule type" value="Genomic_DNA"/>
</dbReference>
<accession>A0ABU6W1K4</accession>
<keyword evidence="2" id="KW-1185">Reference proteome</keyword>
<gene>
    <name evidence="1" type="ORF">PIB30_003967</name>
</gene>
<organism evidence="1 2">
    <name type="scientific">Stylosanthes scabra</name>
    <dbReference type="NCBI Taxonomy" id="79078"/>
    <lineage>
        <taxon>Eukaryota</taxon>
        <taxon>Viridiplantae</taxon>
        <taxon>Streptophyta</taxon>
        <taxon>Embryophyta</taxon>
        <taxon>Tracheophyta</taxon>
        <taxon>Spermatophyta</taxon>
        <taxon>Magnoliopsida</taxon>
        <taxon>eudicotyledons</taxon>
        <taxon>Gunneridae</taxon>
        <taxon>Pentapetalae</taxon>
        <taxon>rosids</taxon>
        <taxon>fabids</taxon>
        <taxon>Fabales</taxon>
        <taxon>Fabaceae</taxon>
        <taxon>Papilionoideae</taxon>
        <taxon>50 kb inversion clade</taxon>
        <taxon>dalbergioids sensu lato</taxon>
        <taxon>Dalbergieae</taxon>
        <taxon>Pterocarpus clade</taxon>
        <taxon>Stylosanthes</taxon>
    </lineage>
</organism>
<evidence type="ECO:0000313" key="2">
    <source>
        <dbReference type="Proteomes" id="UP001341840"/>
    </source>
</evidence>
<reference evidence="1 2" key="1">
    <citation type="journal article" date="2023" name="Plants (Basel)">
        <title>Bridging the Gap: Combining Genomics and Transcriptomics Approaches to Understand Stylosanthes scabra, an Orphan Legume from the Brazilian Caatinga.</title>
        <authorList>
            <person name="Ferreira-Neto J.R.C."/>
            <person name="da Silva M.D."/>
            <person name="Binneck E."/>
            <person name="de Melo N.F."/>
            <person name="da Silva R.H."/>
            <person name="de Melo A.L.T.M."/>
            <person name="Pandolfi V."/>
            <person name="Bustamante F.O."/>
            <person name="Brasileiro-Vidal A.C."/>
            <person name="Benko-Iseppon A.M."/>
        </authorList>
    </citation>
    <scope>NUCLEOTIDE SEQUENCE [LARGE SCALE GENOMIC DNA]</scope>
    <source>
        <tissue evidence="1">Leaves</tissue>
    </source>
</reference>
<evidence type="ECO:0000313" key="1">
    <source>
        <dbReference type="EMBL" id="MED6179752.1"/>
    </source>
</evidence>
<proteinExistence type="predicted"/>